<accession>A0ABU1JK23</accession>
<dbReference type="EMBL" id="JAVDPW010000002">
    <property type="protein sequence ID" value="MDR6288954.1"/>
    <property type="molecule type" value="Genomic_DNA"/>
</dbReference>
<gene>
    <name evidence="2" type="ORF">E9232_001461</name>
</gene>
<dbReference type="Proteomes" id="UP001262410">
    <property type="component" value="Unassembled WGS sequence"/>
</dbReference>
<evidence type="ECO:0000313" key="3">
    <source>
        <dbReference type="Proteomes" id="UP001262410"/>
    </source>
</evidence>
<evidence type="ECO:0000313" key="2">
    <source>
        <dbReference type="EMBL" id="MDR6288954.1"/>
    </source>
</evidence>
<dbReference type="Gene3D" id="3.10.129.10">
    <property type="entry name" value="Hotdog Thioesterase"/>
    <property type="match status" value="1"/>
</dbReference>
<sequence length="151" mass="15939">MTDPQSLPETALDLSLDALPVGYTATIAWTAENAEIDAFAAVSGDYNPLHMDPAYATSLGFADRVSHGMLLGAKLSGFIGMVLPGRRCLLLEQTLAFPNAVLPGDRVTLTGEVAEIWPDQSMLRLKVRATKAGAGKPIVVARGSVLCKTLS</sequence>
<dbReference type="PANTHER" id="PTHR43437">
    <property type="entry name" value="HYDROXYACYL-THIOESTER DEHYDRATASE TYPE 2, MITOCHONDRIAL-RELATED"/>
    <property type="match status" value="1"/>
</dbReference>
<reference evidence="2 3" key="1">
    <citation type="submission" date="2023-07" db="EMBL/GenBank/DDBJ databases">
        <title>Sorghum-associated microbial communities from plants grown in Nebraska, USA.</title>
        <authorList>
            <person name="Schachtman D."/>
        </authorList>
    </citation>
    <scope>NUCLEOTIDE SEQUENCE [LARGE SCALE GENOMIC DNA]</scope>
    <source>
        <strain evidence="2 3">584</strain>
    </source>
</reference>
<feature type="domain" description="MaoC-like" evidence="1">
    <location>
        <begin position="30"/>
        <end position="115"/>
    </location>
</feature>
<dbReference type="Pfam" id="PF01575">
    <property type="entry name" value="MaoC_dehydratas"/>
    <property type="match status" value="1"/>
</dbReference>
<dbReference type="InterPro" id="IPR002539">
    <property type="entry name" value="MaoC-like_dom"/>
</dbReference>
<proteinExistence type="predicted"/>
<protein>
    <submittedName>
        <fullName evidence="2">Acyl dehydratase</fullName>
    </submittedName>
</protein>
<name>A0ABU1JK23_9PROT</name>
<organism evidence="2 3">
    <name type="scientific">Inquilinus ginsengisoli</name>
    <dbReference type="NCBI Taxonomy" id="363840"/>
    <lineage>
        <taxon>Bacteria</taxon>
        <taxon>Pseudomonadati</taxon>
        <taxon>Pseudomonadota</taxon>
        <taxon>Alphaproteobacteria</taxon>
        <taxon>Rhodospirillales</taxon>
        <taxon>Rhodospirillaceae</taxon>
        <taxon>Inquilinus</taxon>
    </lineage>
</organism>
<comment type="caution">
    <text evidence="2">The sequence shown here is derived from an EMBL/GenBank/DDBJ whole genome shotgun (WGS) entry which is preliminary data.</text>
</comment>
<dbReference type="PRINTS" id="PR01483">
    <property type="entry name" value="FASYNTHASE"/>
</dbReference>
<keyword evidence="3" id="KW-1185">Reference proteome</keyword>
<dbReference type="SUPFAM" id="SSF54637">
    <property type="entry name" value="Thioesterase/thiol ester dehydrase-isomerase"/>
    <property type="match status" value="1"/>
</dbReference>
<dbReference type="InterPro" id="IPR029069">
    <property type="entry name" value="HotDog_dom_sf"/>
</dbReference>
<dbReference type="InterPro" id="IPR003965">
    <property type="entry name" value="Fatty_acid_synthase"/>
</dbReference>
<dbReference type="InterPro" id="IPR050965">
    <property type="entry name" value="UPF0336/Enoyl-CoA_hydratase"/>
</dbReference>
<evidence type="ECO:0000259" key="1">
    <source>
        <dbReference type="Pfam" id="PF01575"/>
    </source>
</evidence>
<dbReference type="RefSeq" id="WP_309793049.1">
    <property type="nucleotide sequence ID" value="NZ_JAVDPW010000002.1"/>
</dbReference>
<dbReference type="PANTHER" id="PTHR43437:SF3">
    <property type="entry name" value="HYDROXYACYL-THIOESTER DEHYDRATASE TYPE 2, MITOCHONDRIAL"/>
    <property type="match status" value="1"/>
</dbReference>